<keyword evidence="2" id="KW-1185">Reference proteome</keyword>
<dbReference type="SUPFAM" id="SSF89796">
    <property type="entry name" value="CoA-transferase family III (CaiB/BaiF)"/>
    <property type="match status" value="2"/>
</dbReference>
<name>K5BER9_MYCHD</name>
<gene>
    <name evidence="1" type="ORF">C731_3291</name>
</gene>
<dbReference type="Gene3D" id="3.40.50.10540">
    <property type="entry name" value="Crotonobetainyl-coa:carnitine coa-transferase, domain 1"/>
    <property type="match status" value="2"/>
</dbReference>
<dbReference type="GO" id="GO:0016740">
    <property type="term" value="F:transferase activity"/>
    <property type="evidence" value="ECO:0007669"/>
    <property type="project" value="UniProtKB-KW"/>
</dbReference>
<dbReference type="STRING" id="1122247.GCA_000379865_04304"/>
<proteinExistence type="predicted"/>
<dbReference type="OrthoDB" id="9797653at2"/>
<sequence>METICPGLNVLELGSGSVAASIAGVVLADAGARVIKIEPTEGDQLRRDNPNGFLVWNRGKESLVADLRTAAGQQTVRGLAANADVVIEAFAPGRTAGWGIGPAQLRAENPALIHCSITGFGRTGPYAELKAYDPLVAAKVGLWARGAWAHRPGPIMFPVPWASFGAAMESVAAIMGALLVRERTGRGQALDSTLFAGLDPIDYFVSTVVQLMAKRGEKPSGDARSATSASRFGVLLVTRDGKFIQTSTMLPHQGRALCEVAGIAHVLQQERFANLPQFPNAEVAQEWETMLQEAFREKDLDYWLPRLQASPDVAFEVAVTSTEGLAHPQIVHNGDVVTVDDPVRGPVKQVGPVGHFEKTPIGPRRSAPALGENAGPLQAHPVPAGGGAAPKHPFEGVTIVEFGCFYAMPFATAVLASLGARVIKLEDGNGDPHRNSFGPEVATHKTTAGKESISLDLRTADGRAVAQKLVAHADAFVTSYRSGVAEKFGLGYAELSKANPRLLYVHAAGYGTDGPYAHRALYAQAAQTVAGAFGRQVGYWIDPAQSEGYSVMELQAVVLERLNMLVDGDSNAALALLAALSLGLYHQQRTGQGQFLRTSMIGGNAWAYSDDFCDYAGKPPVPLCDSEYYGTSALDRVYQAVGDGWVCLAVRTDAEFSALVKTMGLAELASDERFATAEARAAHDAALQEVLAAGFRQKAAGEWESALTAAGVGCVEVNMLGQPVFTAFDPGLRESGLTVTCEHPLFGEMVQAAPPVRFSDTPGRVSPPCLRGQHNRQILAELGYSDAEIAELEAAKAVIPAGDADS</sequence>
<dbReference type="RefSeq" id="WP_005629432.1">
    <property type="nucleotide sequence ID" value="NZ_AMRA01000095.1"/>
</dbReference>
<dbReference type="AlphaFoldDB" id="K5BER9"/>
<dbReference type="PATRIC" id="fig|1122247.3.peg.3156"/>
<evidence type="ECO:0000313" key="2">
    <source>
        <dbReference type="Proteomes" id="UP000006265"/>
    </source>
</evidence>
<dbReference type="PANTHER" id="PTHR48228">
    <property type="entry name" value="SUCCINYL-COA--D-CITRAMALATE COA-TRANSFERASE"/>
    <property type="match status" value="1"/>
</dbReference>
<dbReference type="Pfam" id="PF02515">
    <property type="entry name" value="CoA_transf_3"/>
    <property type="match status" value="2"/>
</dbReference>
<keyword evidence="1" id="KW-0808">Transferase</keyword>
<dbReference type="eggNOG" id="COG1804">
    <property type="taxonomic scope" value="Bacteria"/>
</dbReference>
<dbReference type="EMBL" id="AMRA01000095">
    <property type="protein sequence ID" value="EKF22551.1"/>
    <property type="molecule type" value="Genomic_DNA"/>
</dbReference>
<dbReference type="InterPro" id="IPR050509">
    <property type="entry name" value="CoA-transferase_III"/>
</dbReference>
<accession>K5BER9</accession>
<evidence type="ECO:0000313" key="1">
    <source>
        <dbReference type="EMBL" id="EKF22551.1"/>
    </source>
</evidence>
<protein>
    <submittedName>
        <fullName evidence="1">CoA-transferase III family protein</fullName>
    </submittedName>
</protein>
<dbReference type="InterPro" id="IPR023606">
    <property type="entry name" value="CoA-Trfase_III_dom_1_sf"/>
</dbReference>
<dbReference type="Gene3D" id="3.30.1540.10">
    <property type="entry name" value="formyl-coa transferase, domain 3"/>
    <property type="match status" value="2"/>
</dbReference>
<dbReference type="InterPro" id="IPR044855">
    <property type="entry name" value="CoA-Trfase_III_dom3_sf"/>
</dbReference>
<reference evidence="1 2" key="1">
    <citation type="journal article" date="2012" name="J. Bacteriol.">
        <title>Genome sequence of Mycobacterium hassiacum DSM 44199, a rare source of heat-stable mycobacterial proteins.</title>
        <authorList>
            <person name="Tiago I."/>
            <person name="Maranha A."/>
            <person name="Mendes V."/>
            <person name="Alarico S."/>
            <person name="Moynihan P.J."/>
            <person name="Clarke A.J."/>
            <person name="Macedo-Ribeiro S."/>
            <person name="Pereira P.J."/>
            <person name="Empadinhas N."/>
        </authorList>
    </citation>
    <scope>NUCLEOTIDE SEQUENCE [LARGE SCALE GENOMIC DNA]</scope>
    <source>
        <strain evidence="2">DSM 44199 / CIP 105218 / JCM 12690 / 3849</strain>
    </source>
</reference>
<dbReference type="InterPro" id="IPR003673">
    <property type="entry name" value="CoA-Trfase_fam_III"/>
</dbReference>
<comment type="caution">
    <text evidence="1">The sequence shown here is derived from an EMBL/GenBank/DDBJ whole genome shotgun (WGS) entry which is preliminary data.</text>
</comment>
<dbReference type="Proteomes" id="UP000006265">
    <property type="component" value="Unassembled WGS sequence"/>
</dbReference>
<dbReference type="PANTHER" id="PTHR48228:SF5">
    <property type="entry name" value="ALPHA-METHYLACYL-COA RACEMASE"/>
    <property type="match status" value="1"/>
</dbReference>
<organism evidence="1 2">
    <name type="scientific">Mycolicibacterium hassiacum (strain DSM 44199 / CIP 105218 / JCM 12690 / 3849)</name>
    <name type="common">Mycobacterium hassiacum</name>
    <dbReference type="NCBI Taxonomy" id="1122247"/>
    <lineage>
        <taxon>Bacteria</taxon>
        <taxon>Bacillati</taxon>
        <taxon>Actinomycetota</taxon>
        <taxon>Actinomycetes</taxon>
        <taxon>Mycobacteriales</taxon>
        <taxon>Mycobacteriaceae</taxon>
        <taxon>Mycolicibacterium</taxon>
    </lineage>
</organism>